<dbReference type="SMART" id="SM01058">
    <property type="entry name" value="CarD_TRCF"/>
    <property type="match status" value="1"/>
</dbReference>
<evidence type="ECO:0000256" key="9">
    <source>
        <dbReference type="ARBA" id="ARBA00023204"/>
    </source>
</evidence>
<evidence type="ECO:0000256" key="5">
    <source>
        <dbReference type="ARBA" id="ARBA00022801"/>
    </source>
</evidence>
<dbReference type="FunFam" id="3.40.50.300:FF:000546">
    <property type="entry name" value="Transcription-repair-coupling factor"/>
    <property type="match status" value="1"/>
</dbReference>
<keyword evidence="6" id="KW-0347">Helicase</keyword>
<dbReference type="SMART" id="SM00487">
    <property type="entry name" value="DEXDc"/>
    <property type="match status" value="1"/>
</dbReference>
<dbReference type="Pfam" id="PF00271">
    <property type="entry name" value="Helicase_C"/>
    <property type="match status" value="1"/>
</dbReference>
<comment type="similarity">
    <text evidence="11 13">In the C-terminal section; belongs to the helicase family. RecG subfamily.</text>
</comment>
<keyword evidence="4 13" id="KW-0227">DNA damage</keyword>
<dbReference type="GO" id="GO:0005524">
    <property type="term" value="F:ATP binding"/>
    <property type="evidence" value="ECO:0007669"/>
    <property type="project" value="UniProtKB-UniRule"/>
</dbReference>
<dbReference type="Pfam" id="PF00270">
    <property type="entry name" value="DEAD"/>
    <property type="match status" value="1"/>
</dbReference>
<keyword evidence="7 13" id="KW-0067">ATP-binding</keyword>
<evidence type="ECO:0000256" key="11">
    <source>
        <dbReference type="ARBA" id="ARBA00061399"/>
    </source>
</evidence>
<keyword evidence="3 13" id="KW-0547">Nucleotide-binding</keyword>
<comment type="caution">
    <text evidence="16">The sequence shown here is derived from an EMBL/GenBank/DDBJ whole genome shotgun (WGS) entry which is preliminary data.</text>
</comment>
<evidence type="ECO:0000256" key="7">
    <source>
        <dbReference type="ARBA" id="ARBA00022840"/>
    </source>
</evidence>
<dbReference type="SUPFAM" id="SSF52540">
    <property type="entry name" value="P-loop containing nucleoside triphosphate hydrolases"/>
    <property type="match status" value="3"/>
</dbReference>
<dbReference type="InterPro" id="IPR027417">
    <property type="entry name" value="P-loop_NTPase"/>
</dbReference>
<keyword evidence="5 13" id="KW-0378">Hydrolase</keyword>
<dbReference type="CDD" id="cd17991">
    <property type="entry name" value="DEXHc_TRCF"/>
    <property type="match status" value="1"/>
</dbReference>
<comment type="function">
    <text evidence="13">Couples transcription and DNA repair by recognizing RNA polymerase (RNAP) stalled at DNA lesions. Mediates ATP-dependent release of RNAP and its truncated transcript from the DNA, and recruitment of nucleotide excision repair machinery to the damaged site.</text>
</comment>
<dbReference type="InterPro" id="IPR011545">
    <property type="entry name" value="DEAD/DEAH_box_helicase_dom"/>
</dbReference>
<dbReference type="GO" id="GO:0016787">
    <property type="term" value="F:hydrolase activity"/>
    <property type="evidence" value="ECO:0007669"/>
    <property type="project" value="UniProtKB-KW"/>
</dbReference>
<dbReference type="SMART" id="SM00490">
    <property type="entry name" value="HELICc"/>
    <property type="match status" value="1"/>
</dbReference>
<dbReference type="Proteomes" id="UP000823632">
    <property type="component" value="Unassembled WGS sequence"/>
</dbReference>
<dbReference type="Pfam" id="PF17757">
    <property type="entry name" value="UvrB_inter"/>
    <property type="match status" value="1"/>
</dbReference>
<dbReference type="InterPro" id="IPR005118">
    <property type="entry name" value="TRCF_C"/>
</dbReference>
<dbReference type="InterPro" id="IPR037235">
    <property type="entry name" value="TRCF-like_C_D7"/>
</dbReference>
<keyword evidence="8 13" id="KW-0238">DNA-binding</keyword>
<name>A0A9D9DP48_9BACT</name>
<evidence type="ECO:0000256" key="10">
    <source>
        <dbReference type="ARBA" id="ARBA00061104"/>
    </source>
</evidence>
<dbReference type="InterPro" id="IPR014001">
    <property type="entry name" value="Helicase_ATP-bd"/>
</dbReference>
<dbReference type="InterPro" id="IPR041471">
    <property type="entry name" value="UvrB_inter"/>
</dbReference>
<evidence type="ECO:0000256" key="4">
    <source>
        <dbReference type="ARBA" id="ARBA00022763"/>
    </source>
</evidence>
<dbReference type="PANTHER" id="PTHR47964:SF1">
    <property type="entry name" value="ATP-DEPENDENT DNA HELICASE HOMOLOG RECG, CHLOROPLASTIC"/>
    <property type="match status" value="1"/>
</dbReference>
<dbReference type="Gene3D" id="3.90.1150.50">
    <property type="entry name" value="Transcription-repair-coupling factor, D7 domain"/>
    <property type="match status" value="1"/>
</dbReference>
<dbReference type="GO" id="GO:0003678">
    <property type="term" value="F:DNA helicase activity"/>
    <property type="evidence" value="ECO:0007669"/>
    <property type="project" value="TreeGrafter"/>
</dbReference>
<comment type="similarity">
    <text evidence="10 13">In the N-terminal section; belongs to the UvrB family.</text>
</comment>
<gene>
    <name evidence="13 16" type="primary">mfd</name>
    <name evidence="16" type="ORF">IAC76_01180</name>
</gene>
<reference evidence="16" key="2">
    <citation type="journal article" date="2021" name="PeerJ">
        <title>Extensive microbial diversity within the chicken gut microbiome revealed by metagenomics and culture.</title>
        <authorList>
            <person name="Gilroy R."/>
            <person name="Ravi A."/>
            <person name="Getino M."/>
            <person name="Pursley I."/>
            <person name="Horton D.L."/>
            <person name="Alikhan N.F."/>
            <person name="Baker D."/>
            <person name="Gharbi K."/>
            <person name="Hall N."/>
            <person name="Watson M."/>
            <person name="Adriaenssens E.M."/>
            <person name="Foster-Nyarko E."/>
            <person name="Jarju S."/>
            <person name="Secka A."/>
            <person name="Antonio M."/>
            <person name="Oren A."/>
            <person name="Chaudhuri R.R."/>
            <person name="La Ragione R."/>
            <person name="Hildebrand F."/>
            <person name="Pallen M.J."/>
        </authorList>
    </citation>
    <scope>NUCLEOTIDE SEQUENCE</scope>
    <source>
        <strain evidence="16">10192</strain>
    </source>
</reference>
<dbReference type="Gene3D" id="3.40.50.11180">
    <property type="match status" value="1"/>
</dbReference>
<dbReference type="Gene3D" id="3.30.2060.10">
    <property type="entry name" value="Penicillin-binding protein 1b domain"/>
    <property type="match status" value="1"/>
</dbReference>
<feature type="domain" description="Helicase ATP-binding" evidence="14">
    <location>
        <begin position="614"/>
        <end position="775"/>
    </location>
</feature>
<dbReference type="HAMAP" id="MF_00969">
    <property type="entry name" value="TRCF"/>
    <property type="match status" value="1"/>
</dbReference>
<dbReference type="PROSITE" id="PS51192">
    <property type="entry name" value="HELICASE_ATP_BIND_1"/>
    <property type="match status" value="1"/>
</dbReference>
<dbReference type="GO" id="GO:0005737">
    <property type="term" value="C:cytoplasm"/>
    <property type="evidence" value="ECO:0007669"/>
    <property type="project" value="UniProtKB-SubCell"/>
</dbReference>
<dbReference type="GO" id="GO:0003684">
    <property type="term" value="F:damaged DNA binding"/>
    <property type="evidence" value="ECO:0007669"/>
    <property type="project" value="InterPro"/>
</dbReference>
<evidence type="ECO:0000256" key="1">
    <source>
        <dbReference type="ARBA" id="ARBA00004496"/>
    </source>
</evidence>
<evidence type="ECO:0000256" key="2">
    <source>
        <dbReference type="ARBA" id="ARBA00022490"/>
    </source>
</evidence>
<dbReference type="EMBL" id="JADIND010000025">
    <property type="protein sequence ID" value="MBO8429976.1"/>
    <property type="molecule type" value="Genomic_DNA"/>
</dbReference>
<evidence type="ECO:0000256" key="6">
    <source>
        <dbReference type="ARBA" id="ARBA00022806"/>
    </source>
</evidence>
<evidence type="ECO:0000256" key="3">
    <source>
        <dbReference type="ARBA" id="ARBA00022741"/>
    </source>
</evidence>
<evidence type="ECO:0000256" key="13">
    <source>
        <dbReference type="HAMAP-Rule" id="MF_00969"/>
    </source>
</evidence>
<dbReference type="InterPro" id="IPR001650">
    <property type="entry name" value="Helicase_C-like"/>
</dbReference>
<dbReference type="PROSITE" id="PS51194">
    <property type="entry name" value="HELICASE_CTER"/>
    <property type="match status" value="1"/>
</dbReference>
<protein>
    <recommendedName>
        <fullName evidence="12 13">Transcription-repair-coupling factor</fullName>
        <shortName evidence="13">TRCF</shortName>
        <ecNumber evidence="13">3.6.4.-</ecNumber>
    </recommendedName>
</protein>
<evidence type="ECO:0000256" key="12">
    <source>
        <dbReference type="ARBA" id="ARBA00070128"/>
    </source>
</evidence>
<dbReference type="InterPro" id="IPR004576">
    <property type="entry name" value="Mfd"/>
</dbReference>
<evidence type="ECO:0000259" key="15">
    <source>
        <dbReference type="PROSITE" id="PS51194"/>
    </source>
</evidence>
<keyword evidence="9 13" id="KW-0234">DNA repair</keyword>
<proteinExistence type="inferred from homology"/>
<keyword evidence="2 13" id="KW-0963">Cytoplasm</keyword>
<sequence length="1153" mass="133142">MFSIDCLNTNENYLIFRENVKAGMSFAVTGLVTILRMLLVQKAHEISKKKILFITSTEQNALKYQNDFQKAFGLETSLLPFQNISMYESVGANVYDYAEQVKILREKPDIVIAPVKTILEKFPKIDFYEENSLKIKVGDEIDLKELSQKLVNLGYKRSTMVSDIAEFSIRGDIADVFSLDKNPVRIELWGDEVVDLRYFNNETQKSVEKVKEIEILPVYKFILDGEHKNLPKEIKEQAEEEGYFEGIEVYQNYFNPELVSVLDYFKDYIVIFDEASEVYAKYEFMDENYVKQYQENLKFGLNYELDGLNHIPYEEFIQKLACFIKIGLNNFLDGEMDEIVEFNTQPVKNFAANLDEIAAFIREKTSFNGVQTCNDYKSSLAPCGRGSEGEGFHKKYRIIIATDYPERMREILSEREVFADIDYTESIACHGGILEDFETIILTDRELFNKRSKEVTASKRSYYKEKPEFIESINDIKEGEYVVHSIHGVGIYQGLTQQEIDGQLKDYLTIEYAGKDRLHIPAEQVNLLCRYRGSGNIKPKLSRMGGKDWENTKARVKKEVEQVAYDLLRLYARRKMQKGIQFLPDTTWQVEMEEAFEYTETPDQMKAIVDVKADMESDNPMDRLICGDVGFGKTEVAMRAIFKAVTSGKQVAVVVPTTILALQHFQTMSERFKPFGVQVELLSRFRTHKEQKETVKNLATGKCDVVIGTHRLLQDGIVFKDLGLLVIDEEHRFGVRHKEKLKQLRENIDIITMSATPIPRTLYMSLSGIKDMSVINTPPKNRLPIKTFVGVWNDNMVKNAIVHELDREGQVFYLYNRVETIEEFKLQLQQLVPNARIAIGHGQMDEKALEQVIVDFANHEYDVLLATTIIENGIDIPNANTMIIHDADRFGLAQLYQLRGRVGRSQRQAYCYCFYKRQKEMTKEAVQRLKAIKEFTTLGSGYQIALRDVEIRGVGNILGTKQHGHMINVGFDTYCQLLEETVHEIQGEHVDKNVQTIVDINVTAFIPDEWVGSAEQKMIEYKRLADVKNDVELDYITEEWKDRFAKPPESVENLIKLIRIRLAASDVKIAAIRETSENIRIYTPYTQPEWQIIQRNLPGNILKKLKFTIAPKSCQEGNSILLLNNAYMNFDEVFNILIDLFYYIHKISHEYTN</sequence>
<dbReference type="Gene3D" id="3.40.50.300">
    <property type="entry name" value="P-loop containing nucleotide triphosphate hydrolases"/>
    <property type="match status" value="2"/>
</dbReference>
<feature type="domain" description="Helicase C-terminal" evidence="15">
    <location>
        <begin position="797"/>
        <end position="950"/>
    </location>
</feature>
<dbReference type="PANTHER" id="PTHR47964">
    <property type="entry name" value="ATP-DEPENDENT DNA HELICASE HOMOLOG RECG, CHLOROPLASTIC"/>
    <property type="match status" value="1"/>
</dbReference>
<dbReference type="InterPro" id="IPR047112">
    <property type="entry name" value="RecG/Mfd"/>
</dbReference>
<dbReference type="SUPFAM" id="SSF141259">
    <property type="entry name" value="CarD-like"/>
    <property type="match status" value="1"/>
</dbReference>
<evidence type="ECO:0000313" key="16">
    <source>
        <dbReference type="EMBL" id="MBO8429976.1"/>
    </source>
</evidence>
<evidence type="ECO:0000313" key="17">
    <source>
        <dbReference type="Proteomes" id="UP000823632"/>
    </source>
</evidence>
<dbReference type="Pfam" id="PF03461">
    <property type="entry name" value="TRCF"/>
    <property type="match status" value="1"/>
</dbReference>
<dbReference type="GO" id="GO:0006355">
    <property type="term" value="P:regulation of DNA-templated transcription"/>
    <property type="evidence" value="ECO:0007669"/>
    <property type="project" value="UniProtKB-UniRule"/>
</dbReference>
<comment type="subcellular location">
    <subcellularLocation>
        <location evidence="1 13">Cytoplasm</location>
    </subcellularLocation>
</comment>
<organism evidence="16 17">
    <name type="scientific">Candidatus Scatousia excrementipullorum</name>
    <dbReference type="NCBI Taxonomy" id="2840936"/>
    <lineage>
        <taxon>Bacteria</taxon>
        <taxon>Candidatus Scatousia</taxon>
    </lineage>
</organism>
<dbReference type="AlphaFoldDB" id="A0A9D9DP48"/>
<dbReference type="Pfam" id="PF02559">
    <property type="entry name" value="CarD_TRCF_RID"/>
    <property type="match status" value="1"/>
</dbReference>
<evidence type="ECO:0000259" key="14">
    <source>
        <dbReference type="PROSITE" id="PS51192"/>
    </source>
</evidence>
<dbReference type="Gene3D" id="2.40.10.170">
    <property type="match status" value="1"/>
</dbReference>
<dbReference type="InterPro" id="IPR003711">
    <property type="entry name" value="CarD-like/TRCF_RID"/>
</dbReference>
<dbReference type="SMART" id="SM00982">
    <property type="entry name" value="TRCF"/>
    <property type="match status" value="1"/>
</dbReference>
<evidence type="ECO:0000256" key="8">
    <source>
        <dbReference type="ARBA" id="ARBA00023125"/>
    </source>
</evidence>
<dbReference type="GO" id="GO:0000716">
    <property type="term" value="P:transcription-coupled nucleotide-excision repair, DNA damage recognition"/>
    <property type="evidence" value="ECO:0007669"/>
    <property type="project" value="UniProtKB-UniRule"/>
</dbReference>
<accession>A0A9D9DP48</accession>
<dbReference type="NCBIfam" id="TIGR00580">
    <property type="entry name" value="mfd"/>
    <property type="match status" value="1"/>
</dbReference>
<dbReference type="SUPFAM" id="SSF143517">
    <property type="entry name" value="TRCF domain-like"/>
    <property type="match status" value="1"/>
</dbReference>
<dbReference type="InterPro" id="IPR036101">
    <property type="entry name" value="CarD-like/TRCF_RID_sf"/>
</dbReference>
<reference evidence="16" key="1">
    <citation type="submission" date="2020-10" db="EMBL/GenBank/DDBJ databases">
        <authorList>
            <person name="Gilroy R."/>
        </authorList>
    </citation>
    <scope>NUCLEOTIDE SEQUENCE</scope>
    <source>
        <strain evidence="16">10192</strain>
    </source>
</reference>
<dbReference type="EC" id="3.6.4.-" evidence="13"/>